<evidence type="ECO:0000259" key="1">
    <source>
        <dbReference type="Pfam" id="PF21549"/>
    </source>
</evidence>
<sequence>MLTWLMTSSCYVPYDTECPDKFHRGITSNEYWASSYIEDIHFIDGSDVERSNWLRFLNCPNHRSEENIATHFCYGRVFHRTKTDLYPGQELLTYYGDNYVNYLKI</sequence>
<gene>
    <name evidence="2" type="ORF">LSH36_33g08076</name>
</gene>
<keyword evidence="3" id="KW-1185">Reference proteome</keyword>
<dbReference type="InterPro" id="IPR001214">
    <property type="entry name" value="SET_dom"/>
</dbReference>
<dbReference type="Pfam" id="PF21549">
    <property type="entry name" value="PRDM2_PR"/>
    <property type="match status" value="1"/>
</dbReference>
<comment type="caution">
    <text evidence="2">The sequence shown here is derived from an EMBL/GenBank/DDBJ whole genome shotgun (WGS) entry which is preliminary data.</text>
</comment>
<dbReference type="InterPro" id="IPR046341">
    <property type="entry name" value="SET_dom_sf"/>
</dbReference>
<dbReference type="AlphaFoldDB" id="A0AAD9NFR8"/>
<reference evidence="2" key="1">
    <citation type="journal article" date="2023" name="Mol. Biol. Evol.">
        <title>Third-Generation Sequencing Reveals the Adaptive Role of the Epigenome in Three Deep-Sea Polychaetes.</title>
        <authorList>
            <person name="Perez M."/>
            <person name="Aroh O."/>
            <person name="Sun Y."/>
            <person name="Lan Y."/>
            <person name="Juniper S.K."/>
            <person name="Young C.R."/>
            <person name="Angers B."/>
            <person name="Qian P.Y."/>
        </authorList>
    </citation>
    <scope>NUCLEOTIDE SEQUENCE</scope>
    <source>
        <strain evidence="2">P08H-3</strain>
    </source>
</reference>
<dbReference type="Gene3D" id="2.170.270.10">
    <property type="entry name" value="SET domain"/>
    <property type="match status" value="1"/>
</dbReference>
<dbReference type="EMBL" id="JAODUP010000033">
    <property type="protein sequence ID" value="KAK2166958.1"/>
    <property type="molecule type" value="Genomic_DNA"/>
</dbReference>
<dbReference type="SUPFAM" id="SSF82199">
    <property type="entry name" value="SET domain"/>
    <property type="match status" value="1"/>
</dbReference>
<organism evidence="2 3">
    <name type="scientific">Paralvinella palmiformis</name>
    <dbReference type="NCBI Taxonomy" id="53620"/>
    <lineage>
        <taxon>Eukaryota</taxon>
        <taxon>Metazoa</taxon>
        <taxon>Spiralia</taxon>
        <taxon>Lophotrochozoa</taxon>
        <taxon>Annelida</taxon>
        <taxon>Polychaeta</taxon>
        <taxon>Sedentaria</taxon>
        <taxon>Canalipalpata</taxon>
        <taxon>Terebellida</taxon>
        <taxon>Terebelliformia</taxon>
        <taxon>Alvinellidae</taxon>
        <taxon>Paralvinella</taxon>
    </lineage>
</organism>
<feature type="domain" description="SET" evidence="1">
    <location>
        <begin position="38"/>
        <end position="104"/>
    </location>
</feature>
<evidence type="ECO:0000313" key="2">
    <source>
        <dbReference type="EMBL" id="KAK2166958.1"/>
    </source>
</evidence>
<proteinExistence type="predicted"/>
<name>A0AAD9NFR8_9ANNE</name>
<evidence type="ECO:0000313" key="3">
    <source>
        <dbReference type="Proteomes" id="UP001208570"/>
    </source>
</evidence>
<accession>A0AAD9NFR8</accession>
<dbReference type="Proteomes" id="UP001208570">
    <property type="component" value="Unassembled WGS sequence"/>
</dbReference>
<protein>
    <recommendedName>
        <fullName evidence="1">SET domain-containing protein</fullName>
    </recommendedName>
</protein>